<feature type="compositionally biased region" description="Basic and acidic residues" evidence="1">
    <location>
        <begin position="52"/>
        <end position="61"/>
    </location>
</feature>
<evidence type="ECO:0000313" key="2">
    <source>
        <dbReference type="EMBL" id="BBO68927.1"/>
    </source>
</evidence>
<sequence length="73" mass="7608">MTIAVLASVLVALVVAGDRAMRGCHQDDDARAWMAALSLSAPALYAAGGPMRHPETEHPAVDLRFSPGLGRAP</sequence>
<proteinExistence type="predicted"/>
<evidence type="ECO:0000256" key="1">
    <source>
        <dbReference type="SAM" id="MobiDB-lite"/>
    </source>
</evidence>
<organism evidence="2 3">
    <name type="scientific">Desulfosarcina alkanivorans</name>
    <dbReference type="NCBI Taxonomy" id="571177"/>
    <lineage>
        <taxon>Bacteria</taxon>
        <taxon>Pseudomonadati</taxon>
        <taxon>Thermodesulfobacteriota</taxon>
        <taxon>Desulfobacteria</taxon>
        <taxon>Desulfobacterales</taxon>
        <taxon>Desulfosarcinaceae</taxon>
        <taxon>Desulfosarcina</taxon>
    </lineage>
</organism>
<reference evidence="2 3" key="1">
    <citation type="submission" date="2019-11" db="EMBL/GenBank/DDBJ databases">
        <title>Comparative genomics of hydrocarbon-degrading Desulfosarcina strains.</title>
        <authorList>
            <person name="Watanabe M."/>
            <person name="Kojima H."/>
            <person name="Fukui M."/>
        </authorList>
    </citation>
    <scope>NUCLEOTIDE SEQUENCE [LARGE SCALE GENOMIC DNA]</scope>
    <source>
        <strain evidence="2 3">PL12</strain>
    </source>
</reference>
<dbReference type="AlphaFoldDB" id="A0A5K7YW80"/>
<keyword evidence="3" id="KW-1185">Reference proteome</keyword>
<feature type="region of interest" description="Disordered" evidence="1">
    <location>
        <begin position="50"/>
        <end position="73"/>
    </location>
</feature>
<evidence type="ECO:0000313" key="3">
    <source>
        <dbReference type="Proteomes" id="UP000427906"/>
    </source>
</evidence>
<gene>
    <name evidence="2" type="ORF">DSCA_28570</name>
</gene>
<protein>
    <submittedName>
        <fullName evidence="2">Uncharacterized protein</fullName>
    </submittedName>
</protein>
<dbReference type="KEGG" id="dalk:DSCA_28570"/>
<name>A0A5K7YW80_9BACT</name>
<accession>A0A5K7YW80</accession>
<dbReference type="Proteomes" id="UP000427906">
    <property type="component" value="Chromosome"/>
</dbReference>
<dbReference type="EMBL" id="AP021874">
    <property type="protein sequence ID" value="BBO68927.1"/>
    <property type="molecule type" value="Genomic_DNA"/>
</dbReference>